<dbReference type="GO" id="GO:0016887">
    <property type="term" value="F:ATP hydrolysis activity"/>
    <property type="evidence" value="ECO:0007669"/>
    <property type="project" value="InterPro"/>
</dbReference>
<accession>A0A6N9H5U8</accession>
<reference evidence="4 5" key="1">
    <citation type="submission" date="2020-01" db="EMBL/GenBank/DDBJ databases">
        <authorList>
            <person name="Deng T."/>
        </authorList>
    </citation>
    <scope>NUCLEOTIDE SEQUENCE [LARGE SCALE GENOMIC DNA]</scope>
    <source>
        <strain evidence="4 5">5221</strain>
    </source>
</reference>
<proteinExistence type="predicted"/>
<keyword evidence="1" id="KW-0547">Nucleotide-binding</keyword>
<dbReference type="SUPFAM" id="SSF52540">
    <property type="entry name" value="P-loop containing nucleoside triphosphate hydrolases"/>
    <property type="match status" value="1"/>
</dbReference>
<dbReference type="Gene3D" id="3.40.50.300">
    <property type="entry name" value="P-loop containing nucleotide triphosphate hydrolases"/>
    <property type="match status" value="1"/>
</dbReference>
<keyword evidence="2 4" id="KW-0067">ATP-binding</keyword>
<evidence type="ECO:0000259" key="3">
    <source>
        <dbReference type="SMART" id="SM00382"/>
    </source>
</evidence>
<comment type="caution">
    <text evidence="4">The sequence shown here is derived from an EMBL/GenBank/DDBJ whole genome shotgun (WGS) entry which is preliminary data.</text>
</comment>
<dbReference type="Pfam" id="PF00005">
    <property type="entry name" value="ABC_tran"/>
    <property type="match status" value="1"/>
</dbReference>
<feature type="domain" description="AAA+ ATPase" evidence="3">
    <location>
        <begin position="47"/>
        <end position="275"/>
    </location>
</feature>
<evidence type="ECO:0000313" key="4">
    <source>
        <dbReference type="EMBL" id="MYM19398.1"/>
    </source>
</evidence>
<keyword evidence="5" id="KW-1185">Reference proteome</keyword>
<dbReference type="AlphaFoldDB" id="A0A6N9H5U8"/>
<dbReference type="EMBL" id="WWEQ01000015">
    <property type="protein sequence ID" value="MYM19398.1"/>
    <property type="molecule type" value="Genomic_DNA"/>
</dbReference>
<dbReference type="GO" id="GO:0005524">
    <property type="term" value="F:ATP binding"/>
    <property type="evidence" value="ECO:0007669"/>
    <property type="project" value="UniProtKB-KW"/>
</dbReference>
<dbReference type="InterPro" id="IPR027417">
    <property type="entry name" value="P-loop_NTPase"/>
</dbReference>
<gene>
    <name evidence="4" type="ORF">GSY69_05295</name>
</gene>
<evidence type="ECO:0000256" key="1">
    <source>
        <dbReference type="ARBA" id="ARBA00022741"/>
    </source>
</evidence>
<sequence length="276" mass="29926">MGSLFSLFSAPRIAADWDPDVPAIAASGLGMKGSRPVFEDVGAHVPTGGLLVITGPEGSGKTSLLLALAGRMRVDAGSAQIYGVDLRRSARTVRGLVSIGHVSGLTDFDNNLRVRQLVAERLIMLQPWYKPWVSKKRVNEVLERLARIYHEVQGAYSAVAGSDPSPFPTGAYADELTDLEQFLLAAALASLARSPVLALDNIDLLRRREDRECAWLALLVVRNIFESPQVGQPTLIVTCETHEELDEVLADRVALDHAHVADPASEIVHLGLRPRS</sequence>
<evidence type="ECO:0000256" key="2">
    <source>
        <dbReference type="ARBA" id="ARBA00022840"/>
    </source>
</evidence>
<evidence type="ECO:0000313" key="5">
    <source>
        <dbReference type="Proteomes" id="UP000469215"/>
    </source>
</evidence>
<dbReference type="RefSeq" id="WP_160952830.1">
    <property type="nucleotide sequence ID" value="NZ_WWEQ01000015.1"/>
</dbReference>
<organism evidence="4 5">
    <name type="scientific">Brevibacterium rongguiense</name>
    <dbReference type="NCBI Taxonomy" id="2695267"/>
    <lineage>
        <taxon>Bacteria</taxon>
        <taxon>Bacillati</taxon>
        <taxon>Actinomycetota</taxon>
        <taxon>Actinomycetes</taxon>
        <taxon>Micrococcales</taxon>
        <taxon>Brevibacteriaceae</taxon>
        <taxon>Brevibacterium</taxon>
    </lineage>
</organism>
<dbReference type="Proteomes" id="UP000469215">
    <property type="component" value="Unassembled WGS sequence"/>
</dbReference>
<protein>
    <submittedName>
        <fullName evidence="4">ATP-binding cassette domain-containing protein</fullName>
    </submittedName>
</protein>
<dbReference type="InterPro" id="IPR003439">
    <property type="entry name" value="ABC_transporter-like_ATP-bd"/>
</dbReference>
<dbReference type="InterPro" id="IPR003593">
    <property type="entry name" value="AAA+_ATPase"/>
</dbReference>
<name>A0A6N9H5U8_9MICO</name>
<dbReference type="SMART" id="SM00382">
    <property type="entry name" value="AAA"/>
    <property type="match status" value="1"/>
</dbReference>